<dbReference type="InterPro" id="IPR037128">
    <property type="entry name" value="Quinolinate_PRibosylTase_N_sf"/>
</dbReference>
<dbReference type="InterPro" id="IPR027277">
    <property type="entry name" value="NadC/ModD"/>
</dbReference>
<dbReference type="EMBL" id="BART01002006">
    <property type="protein sequence ID" value="GAG74387.1"/>
    <property type="molecule type" value="Genomic_DNA"/>
</dbReference>
<feature type="domain" description="Quinolinate phosphoribosyl transferase N-terminal" evidence="8">
    <location>
        <begin position="6"/>
        <end position="49"/>
    </location>
</feature>
<dbReference type="GO" id="GO:0004514">
    <property type="term" value="F:nicotinate-nucleotide diphosphorylase (carboxylating) activity"/>
    <property type="evidence" value="ECO:0007669"/>
    <property type="project" value="UniProtKB-EC"/>
</dbReference>
<dbReference type="Pfam" id="PF01729">
    <property type="entry name" value="QRPTase_C"/>
    <property type="match status" value="1"/>
</dbReference>
<comment type="caution">
    <text evidence="9">The sequence shown here is derived from an EMBL/GenBank/DDBJ whole genome shotgun (WGS) entry which is preliminary data.</text>
</comment>
<dbReference type="InterPro" id="IPR004393">
    <property type="entry name" value="NadC"/>
</dbReference>
<proteinExistence type="inferred from homology"/>
<evidence type="ECO:0000313" key="9">
    <source>
        <dbReference type="EMBL" id="GAG74387.1"/>
    </source>
</evidence>
<dbReference type="GO" id="GO:0009435">
    <property type="term" value="P:NAD+ biosynthetic process"/>
    <property type="evidence" value="ECO:0007669"/>
    <property type="project" value="UniProtKB-UniPathway"/>
</dbReference>
<dbReference type="UniPathway" id="UPA00253">
    <property type="reaction ID" value="UER00331"/>
</dbReference>
<dbReference type="PANTHER" id="PTHR32179:SF3">
    <property type="entry name" value="NICOTINATE-NUCLEOTIDE PYROPHOSPHORYLASE [CARBOXYLATING]"/>
    <property type="match status" value="1"/>
</dbReference>
<comment type="similarity">
    <text evidence="2">Belongs to the NadC/ModD family.</text>
</comment>
<organism evidence="9">
    <name type="scientific">marine sediment metagenome</name>
    <dbReference type="NCBI Taxonomy" id="412755"/>
    <lineage>
        <taxon>unclassified sequences</taxon>
        <taxon>metagenomes</taxon>
        <taxon>ecological metagenomes</taxon>
    </lineage>
</organism>
<dbReference type="SUPFAM" id="SSF54675">
    <property type="entry name" value="Nicotinate/Quinolinate PRTase N-terminal domain-like"/>
    <property type="match status" value="1"/>
</dbReference>
<keyword evidence="4" id="KW-0662">Pyridine nucleotide biosynthesis</keyword>
<evidence type="ECO:0000256" key="4">
    <source>
        <dbReference type="ARBA" id="ARBA00022642"/>
    </source>
</evidence>
<evidence type="ECO:0000259" key="7">
    <source>
        <dbReference type="Pfam" id="PF01729"/>
    </source>
</evidence>
<feature type="domain" description="Quinolinate phosphoribosyl transferase C-terminal" evidence="7">
    <location>
        <begin position="51"/>
        <end position="222"/>
    </location>
</feature>
<dbReference type="NCBIfam" id="TIGR00078">
    <property type="entry name" value="nadC"/>
    <property type="match status" value="1"/>
</dbReference>
<dbReference type="PANTHER" id="PTHR32179">
    <property type="entry name" value="NICOTINATE-NUCLEOTIDE PYROPHOSPHORYLASE [CARBOXYLATING]"/>
    <property type="match status" value="1"/>
</dbReference>
<sequence length="227" mass="24902">MGTLTCLVEFLKKDGSRVPPGTPIMSIDGPAQSILSGERTALNLLMRMSGIASATKRLVEKISDIHSNVRIACTRKTAPGLRFFDKKAVEIGGGDTHRLRLDDAILIKTNHLRLVGSIKSAVREAKAKGSFTKKIEVEVETRRQAIDAAEAGVDIIMLDNLEPKEIRETLRELEKRKLRKRVLIEASGGITEDNIMDYATTGVDVISIGALTHSIHAINLNLLIEKK</sequence>
<dbReference type="Pfam" id="PF02749">
    <property type="entry name" value="QRPTase_N"/>
    <property type="match status" value="1"/>
</dbReference>
<protein>
    <recommendedName>
        <fullName evidence="3">nicotinate-nucleotide diphosphorylase (carboxylating)</fullName>
        <ecNumber evidence="3">2.4.2.19</ecNumber>
    </recommendedName>
</protein>
<dbReference type="Gene3D" id="3.20.20.70">
    <property type="entry name" value="Aldolase class I"/>
    <property type="match status" value="1"/>
</dbReference>
<dbReference type="InterPro" id="IPR013785">
    <property type="entry name" value="Aldolase_TIM"/>
</dbReference>
<name>X1AYY2_9ZZZZ</name>
<evidence type="ECO:0000256" key="6">
    <source>
        <dbReference type="ARBA" id="ARBA00022679"/>
    </source>
</evidence>
<accession>X1AYY2</accession>
<dbReference type="GO" id="GO:0034213">
    <property type="term" value="P:quinolinate catabolic process"/>
    <property type="evidence" value="ECO:0007669"/>
    <property type="project" value="TreeGrafter"/>
</dbReference>
<evidence type="ECO:0000256" key="3">
    <source>
        <dbReference type="ARBA" id="ARBA00011944"/>
    </source>
</evidence>
<gene>
    <name evidence="9" type="ORF">S01H4_06486</name>
</gene>
<dbReference type="GO" id="GO:0005737">
    <property type="term" value="C:cytoplasm"/>
    <property type="evidence" value="ECO:0007669"/>
    <property type="project" value="TreeGrafter"/>
</dbReference>
<dbReference type="SUPFAM" id="SSF51690">
    <property type="entry name" value="Nicotinate/Quinolinate PRTase C-terminal domain-like"/>
    <property type="match status" value="1"/>
</dbReference>
<dbReference type="InterPro" id="IPR036068">
    <property type="entry name" value="Nicotinate_pribotase-like_C"/>
</dbReference>
<dbReference type="InterPro" id="IPR002638">
    <property type="entry name" value="Quinolinate_PRibosylTrfase_C"/>
</dbReference>
<dbReference type="CDD" id="cd01572">
    <property type="entry name" value="QPRTase"/>
    <property type="match status" value="1"/>
</dbReference>
<reference evidence="9" key="1">
    <citation type="journal article" date="2014" name="Front. Microbiol.">
        <title>High frequency of phylogenetically diverse reductive dehalogenase-homologous genes in deep subseafloor sedimentary metagenomes.</title>
        <authorList>
            <person name="Kawai M."/>
            <person name="Futagami T."/>
            <person name="Toyoda A."/>
            <person name="Takaki Y."/>
            <person name="Nishi S."/>
            <person name="Hori S."/>
            <person name="Arai W."/>
            <person name="Tsubouchi T."/>
            <person name="Morono Y."/>
            <person name="Uchiyama I."/>
            <person name="Ito T."/>
            <person name="Fujiyama A."/>
            <person name="Inagaki F."/>
            <person name="Takami H."/>
        </authorList>
    </citation>
    <scope>NUCLEOTIDE SEQUENCE</scope>
    <source>
        <strain evidence="9">Expedition CK06-06</strain>
    </source>
</reference>
<keyword evidence="5" id="KW-0328">Glycosyltransferase</keyword>
<dbReference type="Gene3D" id="3.90.1170.20">
    <property type="entry name" value="Quinolinate phosphoribosyl transferase, N-terminal domain"/>
    <property type="match status" value="1"/>
</dbReference>
<evidence type="ECO:0000259" key="8">
    <source>
        <dbReference type="Pfam" id="PF02749"/>
    </source>
</evidence>
<evidence type="ECO:0000256" key="2">
    <source>
        <dbReference type="ARBA" id="ARBA00009400"/>
    </source>
</evidence>
<dbReference type="FunFam" id="3.20.20.70:FF:000030">
    <property type="entry name" value="Nicotinate-nucleotide pyrophosphorylase, carboxylating"/>
    <property type="match status" value="1"/>
</dbReference>
<dbReference type="AlphaFoldDB" id="X1AYY2"/>
<comment type="pathway">
    <text evidence="1">Cofactor biosynthesis; NAD(+) biosynthesis; nicotinate D-ribonucleotide from quinolinate: step 1/1.</text>
</comment>
<dbReference type="InterPro" id="IPR022412">
    <property type="entry name" value="Quinolinate_PRibosylTrfase_N"/>
</dbReference>
<dbReference type="EC" id="2.4.2.19" evidence="3"/>
<evidence type="ECO:0000256" key="5">
    <source>
        <dbReference type="ARBA" id="ARBA00022676"/>
    </source>
</evidence>
<evidence type="ECO:0000256" key="1">
    <source>
        <dbReference type="ARBA" id="ARBA00004893"/>
    </source>
</evidence>
<keyword evidence="6" id="KW-0808">Transferase</keyword>